<organism evidence="2">
    <name type="scientific">Fagus sylvatica</name>
    <name type="common">Beechnut</name>
    <dbReference type="NCBI Taxonomy" id="28930"/>
    <lineage>
        <taxon>Eukaryota</taxon>
        <taxon>Viridiplantae</taxon>
        <taxon>Streptophyta</taxon>
        <taxon>Embryophyta</taxon>
        <taxon>Tracheophyta</taxon>
        <taxon>Spermatophyta</taxon>
        <taxon>Magnoliopsida</taxon>
        <taxon>eudicotyledons</taxon>
        <taxon>Gunneridae</taxon>
        <taxon>Pentapetalae</taxon>
        <taxon>rosids</taxon>
        <taxon>fabids</taxon>
        <taxon>Fagales</taxon>
        <taxon>Fagaceae</taxon>
        <taxon>Fagus</taxon>
    </lineage>
</organism>
<feature type="region of interest" description="Disordered" evidence="1">
    <location>
        <begin position="39"/>
        <end position="101"/>
    </location>
</feature>
<accession>A0A2N9FP42</accession>
<dbReference type="EMBL" id="OIVN01001032">
    <property type="protein sequence ID" value="SPC88943.1"/>
    <property type="molecule type" value="Genomic_DNA"/>
</dbReference>
<evidence type="ECO:0000256" key="1">
    <source>
        <dbReference type="SAM" id="MobiDB-lite"/>
    </source>
</evidence>
<gene>
    <name evidence="2" type="ORF">FSB_LOCUS16825</name>
</gene>
<dbReference type="AlphaFoldDB" id="A0A2N9FP42"/>
<sequence length="342" mass="37818">MSIQRRTINIGSMLGTLAPELSETSNVPLAPRFSEAESVMKKRKKGEEEVEAVKEQQDLIQAEPSVTKSSSKKGKGKESRTPQKAAGHISHKRKHQKETTSTLEMRLNHLRDIGPKLEGNIRHIKALLPRCRAMLCLAFQTVSRPLLSPYGCFTVEGDSDQLPLDPLSRVLAPLFLPSELSSSSVSAVDLLELSDDKYLACLGLIFCRLKCCDLPDRLFLFNFFLKSRTCCCRASTVSSLDSSQVWSLVELPTLRSSVILVLRFVLEGLRYRWDGSGFCSFLTSDLTTILRLLSAFSEGVPSGHLLSLLEERSVSTAGDFLLLGLSLLLSLGPSIRLLFRCG</sequence>
<protein>
    <submittedName>
        <fullName evidence="2">Uncharacterized protein</fullName>
    </submittedName>
</protein>
<feature type="compositionally biased region" description="Basic and acidic residues" evidence="1">
    <location>
        <begin position="39"/>
        <end position="57"/>
    </location>
</feature>
<reference evidence="2" key="1">
    <citation type="submission" date="2018-02" db="EMBL/GenBank/DDBJ databases">
        <authorList>
            <person name="Cohen D.B."/>
            <person name="Kent A.D."/>
        </authorList>
    </citation>
    <scope>NUCLEOTIDE SEQUENCE</scope>
</reference>
<name>A0A2N9FP42_FAGSY</name>
<evidence type="ECO:0000313" key="2">
    <source>
        <dbReference type="EMBL" id="SPC88943.1"/>
    </source>
</evidence>
<proteinExistence type="predicted"/>